<dbReference type="OrthoDB" id="10321434at2759"/>
<dbReference type="HOGENOM" id="CLU_1687313_0_0_1"/>
<evidence type="ECO:0000313" key="2">
    <source>
        <dbReference type="Proteomes" id="UP000000314"/>
    </source>
</evidence>
<organism evidence="1 2">
    <name type="scientific">Komagataella phaffii (strain GS115 / ATCC 20864)</name>
    <name type="common">Yeast</name>
    <name type="synonym">Pichia pastoris</name>
    <dbReference type="NCBI Taxonomy" id="644223"/>
    <lineage>
        <taxon>Eukaryota</taxon>
        <taxon>Fungi</taxon>
        <taxon>Dikarya</taxon>
        <taxon>Ascomycota</taxon>
        <taxon>Saccharomycotina</taxon>
        <taxon>Pichiomycetes</taxon>
        <taxon>Pichiales</taxon>
        <taxon>Pichiaceae</taxon>
        <taxon>Komagataella</taxon>
    </lineage>
</organism>
<reference evidence="1 2" key="1">
    <citation type="journal article" date="2009" name="Nat. Biotechnol.">
        <title>Genome sequence of the recombinant protein production host Pichia pastoris.</title>
        <authorList>
            <person name="De Schutter K."/>
            <person name="Lin Y.C."/>
            <person name="Tiels P."/>
            <person name="Van Hecke A."/>
            <person name="Glinka S."/>
            <person name="Weber-Lehmann J."/>
            <person name="Rouze P."/>
            <person name="Van de Peer Y."/>
            <person name="Callewaert N."/>
        </authorList>
    </citation>
    <scope>NUCLEOTIDE SEQUENCE [LARGE SCALE GENOMIC DNA]</scope>
    <source>
        <strain evidence="2">GS115 / ATCC 20864</strain>
    </source>
</reference>
<accession>C4R3J7</accession>
<dbReference type="AlphaFoldDB" id="C4R3J7"/>
<dbReference type="GeneID" id="8199384"/>
<dbReference type="RefSeq" id="XP_002492312.1">
    <property type="nucleotide sequence ID" value="XM_002492267.1"/>
</dbReference>
<sequence>MDTIPRQNGVKRKMAAKLFNIKKNFEKLNGLAWLKQHRNLASAIDIVDFPNSNKDISSASIMGSGYIPLHDILYQKAHPSSFMEQLKAGAIESDARSWNSSTRSSRIQVYQPEPSAIFAVHEVFVCSVQEVEFLEEYVTIVSQTSSSSNANEIISQ</sequence>
<proteinExistence type="predicted"/>
<name>C4R3J7_KOMPG</name>
<protein>
    <submittedName>
        <fullName evidence="1">Uncharacterized protein</fullName>
    </submittedName>
</protein>
<dbReference type="InParanoid" id="C4R3J7"/>
<dbReference type="Proteomes" id="UP000000314">
    <property type="component" value="Chromosome 3"/>
</dbReference>
<gene>
    <name evidence="1" type="ordered locus">PAS_chr3_0103</name>
</gene>
<dbReference type="KEGG" id="ppa:PAS_chr3_0103"/>
<keyword evidence="2" id="KW-1185">Reference proteome</keyword>
<dbReference type="EMBL" id="FN392321">
    <property type="protein sequence ID" value="CAY70032.1"/>
    <property type="molecule type" value="Genomic_DNA"/>
</dbReference>
<evidence type="ECO:0000313" key="1">
    <source>
        <dbReference type="EMBL" id="CAY70032.1"/>
    </source>
</evidence>